<dbReference type="PRINTS" id="PR00111">
    <property type="entry name" value="ABHYDROLASE"/>
</dbReference>
<reference evidence="3" key="1">
    <citation type="submission" date="2016-03" db="EMBL/GenBank/DDBJ databases">
        <title>Complete genome sequence of the type strain Actinoalloteichus hymeniacidonis DSM 45092.</title>
        <authorList>
            <person name="Schaffert L."/>
            <person name="Albersmeier A."/>
            <person name="Winkler A."/>
            <person name="Kalinowski J."/>
            <person name="Zotchev S."/>
            <person name="Ruckert C."/>
        </authorList>
    </citation>
    <scope>NUCLEOTIDE SEQUENCE [LARGE SCALE GENOMIC DNA]</scope>
    <source>
        <strain evidence="3">HPA177(T) (DSM 45092(T))</strain>
    </source>
</reference>
<proteinExistence type="predicted"/>
<dbReference type="PANTHER" id="PTHR43194:SF2">
    <property type="entry name" value="PEROXISOMAL MEMBRANE PROTEIN LPX1"/>
    <property type="match status" value="1"/>
</dbReference>
<protein>
    <submittedName>
        <fullName evidence="2">Lysophospholipase</fullName>
    </submittedName>
</protein>
<dbReference type="Gene3D" id="3.40.50.1820">
    <property type="entry name" value="alpha/beta hydrolase"/>
    <property type="match status" value="1"/>
</dbReference>
<organism evidence="2 3">
    <name type="scientific">Actinoalloteichus hymeniacidonis</name>
    <dbReference type="NCBI Taxonomy" id="340345"/>
    <lineage>
        <taxon>Bacteria</taxon>
        <taxon>Bacillati</taxon>
        <taxon>Actinomycetota</taxon>
        <taxon>Actinomycetes</taxon>
        <taxon>Pseudonocardiales</taxon>
        <taxon>Pseudonocardiaceae</taxon>
        <taxon>Actinoalloteichus</taxon>
    </lineage>
</organism>
<dbReference type="InterPro" id="IPR050228">
    <property type="entry name" value="Carboxylesterase_BioH"/>
</dbReference>
<evidence type="ECO:0000313" key="3">
    <source>
        <dbReference type="Proteomes" id="UP000095210"/>
    </source>
</evidence>
<accession>A0AAC9HM67</accession>
<keyword evidence="3" id="KW-1185">Reference proteome</keyword>
<feature type="domain" description="AB hydrolase-1" evidence="1">
    <location>
        <begin position="26"/>
        <end position="265"/>
    </location>
</feature>
<sequence>MFPGGAGELVALRHRPAADVTPRATVLLVPGYTGSKEDFAPLIDPLAAAGFDVIAIDLPGQYESPGLPDRTDHLPGPLGEVVAKLIEEVREDGRELILVGHSYGGLVARAAILAGASVTGLVLFSSGPGELPEGTRRKILDAGEPILLEHGIEAAQRLREAQDTASPKSDEQPAELRKLLRDRFLASAPASLLGMADGLRHEPDRVAELATALARSATPALVVCGEDDDAWPVEAQREMARRLDVDFQLIESAGHSANTENPSALLRVLSAAWEGWLPSADGAVDAATESRAIDPVS</sequence>
<name>A0AAC9HM67_9PSEU</name>
<dbReference type="Pfam" id="PF12697">
    <property type="entry name" value="Abhydrolase_6"/>
    <property type="match status" value="1"/>
</dbReference>
<dbReference type="AlphaFoldDB" id="A0AAC9HM67"/>
<dbReference type="PRINTS" id="PR00412">
    <property type="entry name" value="EPOXHYDRLASE"/>
</dbReference>
<dbReference type="KEGG" id="ahm:TL08_04750"/>
<dbReference type="InterPro" id="IPR000639">
    <property type="entry name" value="Epox_hydrolase-like"/>
</dbReference>
<dbReference type="EMBL" id="CP014859">
    <property type="protein sequence ID" value="AOS61780.1"/>
    <property type="molecule type" value="Genomic_DNA"/>
</dbReference>
<dbReference type="Proteomes" id="UP000095210">
    <property type="component" value="Chromosome"/>
</dbReference>
<dbReference type="GO" id="GO:0003824">
    <property type="term" value="F:catalytic activity"/>
    <property type="evidence" value="ECO:0007669"/>
    <property type="project" value="InterPro"/>
</dbReference>
<evidence type="ECO:0000313" key="2">
    <source>
        <dbReference type="EMBL" id="AOS61780.1"/>
    </source>
</evidence>
<evidence type="ECO:0000259" key="1">
    <source>
        <dbReference type="Pfam" id="PF12697"/>
    </source>
</evidence>
<dbReference type="InterPro" id="IPR000073">
    <property type="entry name" value="AB_hydrolase_1"/>
</dbReference>
<dbReference type="PANTHER" id="PTHR43194">
    <property type="entry name" value="HYDROLASE ALPHA/BETA FOLD FAMILY"/>
    <property type="match status" value="1"/>
</dbReference>
<dbReference type="SUPFAM" id="SSF53474">
    <property type="entry name" value="alpha/beta-Hydrolases"/>
    <property type="match status" value="1"/>
</dbReference>
<gene>
    <name evidence="2" type="ORF">TL08_04750</name>
</gene>
<dbReference type="InterPro" id="IPR029058">
    <property type="entry name" value="AB_hydrolase_fold"/>
</dbReference>